<accession>A0ABS4FHZ4</accession>
<dbReference type="Proteomes" id="UP000706926">
    <property type="component" value="Unassembled WGS sequence"/>
</dbReference>
<keyword evidence="2" id="KW-1185">Reference proteome</keyword>
<gene>
    <name evidence="1" type="ORF">J2Z18_004986</name>
</gene>
<evidence type="ECO:0000313" key="1">
    <source>
        <dbReference type="EMBL" id="MBP1895876.1"/>
    </source>
</evidence>
<evidence type="ECO:0000313" key="2">
    <source>
        <dbReference type="Proteomes" id="UP000706926"/>
    </source>
</evidence>
<protein>
    <submittedName>
        <fullName evidence="1">Uncharacterized protein</fullName>
    </submittedName>
</protein>
<comment type="caution">
    <text evidence="1">The sequence shown here is derived from an EMBL/GenBank/DDBJ whole genome shotgun (WGS) entry which is preliminary data.</text>
</comment>
<proteinExistence type="predicted"/>
<dbReference type="EMBL" id="JAGGKI010000017">
    <property type="protein sequence ID" value="MBP1895876.1"/>
    <property type="molecule type" value="Genomic_DNA"/>
</dbReference>
<sequence length="32" mass="3687">MIKYQGEVVGNDGLFTWFKGYAANWSRSRYAA</sequence>
<reference evidence="1 2" key="1">
    <citation type="submission" date="2021-03" db="EMBL/GenBank/DDBJ databases">
        <title>Genomic Encyclopedia of Type Strains, Phase IV (KMG-IV): sequencing the most valuable type-strain genomes for metagenomic binning, comparative biology and taxonomic classification.</title>
        <authorList>
            <person name="Goeker M."/>
        </authorList>
    </citation>
    <scope>NUCLEOTIDE SEQUENCE [LARGE SCALE GENOMIC DNA]</scope>
    <source>
        <strain evidence="1 2">DSM 15596</strain>
    </source>
</reference>
<name>A0ABS4FHZ4_9BACL</name>
<organism evidence="1 2">
    <name type="scientific">Paenibacillus lactis</name>
    <dbReference type="NCBI Taxonomy" id="228574"/>
    <lineage>
        <taxon>Bacteria</taxon>
        <taxon>Bacillati</taxon>
        <taxon>Bacillota</taxon>
        <taxon>Bacilli</taxon>
        <taxon>Bacillales</taxon>
        <taxon>Paenibacillaceae</taxon>
        <taxon>Paenibacillus</taxon>
    </lineage>
</organism>